<evidence type="ECO:0000256" key="4">
    <source>
        <dbReference type="ARBA" id="ARBA00022692"/>
    </source>
</evidence>
<evidence type="ECO:0000256" key="12">
    <source>
        <dbReference type="SAM" id="SignalP"/>
    </source>
</evidence>
<dbReference type="Gene3D" id="2.40.170.20">
    <property type="entry name" value="TonB-dependent receptor, beta-barrel domain"/>
    <property type="match status" value="1"/>
</dbReference>
<keyword evidence="7 11" id="KW-0798">TonB box</keyword>
<proteinExistence type="inferred from homology"/>
<comment type="caution">
    <text evidence="15">The sequence shown here is derived from an EMBL/GenBank/DDBJ whole genome shotgun (WGS) entry which is preliminary data.</text>
</comment>
<dbReference type="InterPro" id="IPR012910">
    <property type="entry name" value="Plug_dom"/>
</dbReference>
<keyword evidence="3 10" id="KW-1134">Transmembrane beta strand</keyword>
<evidence type="ECO:0000256" key="3">
    <source>
        <dbReference type="ARBA" id="ARBA00022452"/>
    </source>
</evidence>
<feature type="chain" id="PRO_5046284588" evidence="12">
    <location>
        <begin position="24"/>
        <end position="633"/>
    </location>
</feature>
<gene>
    <name evidence="15" type="ORF">GTZ99_01840</name>
</gene>
<evidence type="ECO:0000256" key="5">
    <source>
        <dbReference type="ARBA" id="ARBA00022729"/>
    </source>
</evidence>
<evidence type="ECO:0000313" key="16">
    <source>
        <dbReference type="Proteomes" id="UP000753724"/>
    </source>
</evidence>
<feature type="domain" description="TonB-dependent receptor-like beta-barrel" evidence="13">
    <location>
        <begin position="228"/>
        <end position="607"/>
    </location>
</feature>
<dbReference type="InterPro" id="IPR039426">
    <property type="entry name" value="TonB-dep_rcpt-like"/>
</dbReference>
<feature type="domain" description="TonB-dependent receptor plug" evidence="14">
    <location>
        <begin position="50"/>
        <end position="154"/>
    </location>
</feature>
<dbReference type="Pfam" id="PF07715">
    <property type="entry name" value="Plug"/>
    <property type="match status" value="1"/>
</dbReference>
<keyword evidence="8 10" id="KW-0472">Membrane</keyword>
<dbReference type="PANTHER" id="PTHR30069">
    <property type="entry name" value="TONB-DEPENDENT OUTER MEMBRANE RECEPTOR"/>
    <property type="match status" value="1"/>
</dbReference>
<reference evidence="16" key="1">
    <citation type="submission" date="2020-01" db="EMBL/GenBank/DDBJ databases">
        <title>Sphingomonas sp. strain CSW-10.</title>
        <authorList>
            <person name="Chen W.-M."/>
        </authorList>
    </citation>
    <scope>NUCLEOTIDE SEQUENCE [LARGE SCALE GENOMIC DNA]</scope>
    <source>
        <strain evidence="16">FSY-8</strain>
    </source>
</reference>
<dbReference type="InterPro" id="IPR037066">
    <property type="entry name" value="Plug_dom_sf"/>
</dbReference>
<evidence type="ECO:0000256" key="1">
    <source>
        <dbReference type="ARBA" id="ARBA00004571"/>
    </source>
</evidence>
<comment type="subcellular location">
    <subcellularLocation>
        <location evidence="1 10">Cell outer membrane</location>
        <topology evidence="1 10">Multi-pass membrane protein</topology>
    </subcellularLocation>
</comment>
<dbReference type="Pfam" id="PF00593">
    <property type="entry name" value="TonB_dep_Rec_b-barrel"/>
    <property type="match status" value="1"/>
</dbReference>
<dbReference type="InterPro" id="IPR036942">
    <property type="entry name" value="Beta-barrel_TonB_sf"/>
</dbReference>
<evidence type="ECO:0000256" key="7">
    <source>
        <dbReference type="ARBA" id="ARBA00023077"/>
    </source>
</evidence>
<protein>
    <submittedName>
        <fullName evidence="15">TonB-dependent receptor</fullName>
    </submittedName>
</protein>
<dbReference type="PANTHER" id="PTHR30069:SF53">
    <property type="entry name" value="COLICIN I RECEPTOR-RELATED"/>
    <property type="match status" value="1"/>
</dbReference>
<keyword evidence="16" id="KW-1185">Reference proteome</keyword>
<dbReference type="CDD" id="cd01347">
    <property type="entry name" value="ligand_gated_channel"/>
    <property type="match status" value="1"/>
</dbReference>
<evidence type="ECO:0000256" key="9">
    <source>
        <dbReference type="ARBA" id="ARBA00023237"/>
    </source>
</evidence>
<dbReference type="InterPro" id="IPR000531">
    <property type="entry name" value="Beta-barrel_TonB"/>
</dbReference>
<keyword evidence="5 12" id="KW-0732">Signal</keyword>
<sequence length="633" mass="67125">MQHRYFVAASVVGLIGAVPAARAETIAAPAAETEITVLATGHSAPVDLSGQAITVVGAEELAQIQGADIARVLSRLPGVSVNRSGTFGGQTAVFVRGAQSEQLAVLVDGVKVEDISAPSGGYDFGGLMSGDIQKVELLRGSNSVVWGSNAIGGVLGITTRETNGLQGSVEYGSNGTWSAEGGAGIKRDRYAVSVNVGKVSSDGISTMSSVAGANPFRQLRLSGKARLNLAEGLKLSAQGRYVDGRLSIDSYTGYDPVTYASIYGNIGEYQINQQASGRAALEFTRRAFGLTLGGSVADQRRGYFYSGDAQPYQTYMGRTNRLDLTGYAVLPAGFRLDFGADTEWARARTYYYGPGLSAQTRLSSGHALLGWTQGRVALAAGVRVDDHSQFGIHTSFGANGSVTVLDGLRLRASYGEGFKAPTLYQLLSDYGNKALAPETSRSYDAGVEYGRRDGRVHGALTWFHRDTTNQIDFVSCSSLGLCASRPYGVYANTGRARAEGIEIEGGVRPTSALHLTATYTHLQSQNRTVGNANYGRDLARRPRDMLTLAGDVTVLSGFDLGADVRMVGDSFDNAANTVRLDSYVLVGLRAAWQMGHGIELYGRIENLTDARYTVVSGYNTPGRSATIGVRAKL</sequence>
<keyword evidence="9 10" id="KW-0998">Cell outer membrane</keyword>
<dbReference type="PROSITE" id="PS52016">
    <property type="entry name" value="TONB_DEPENDENT_REC_3"/>
    <property type="match status" value="1"/>
</dbReference>
<organism evidence="15 16">
    <name type="scientific">Novosphingobium ovatum</name>
    <dbReference type="NCBI Taxonomy" id="1908523"/>
    <lineage>
        <taxon>Bacteria</taxon>
        <taxon>Pseudomonadati</taxon>
        <taxon>Pseudomonadota</taxon>
        <taxon>Alphaproteobacteria</taxon>
        <taxon>Sphingomonadales</taxon>
        <taxon>Sphingomonadaceae</taxon>
        <taxon>Novosphingobium</taxon>
    </lineage>
</organism>
<dbReference type="RefSeq" id="WP_161716571.1">
    <property type="nucleotide sequence ID" value="NZ_JAAAPO010000001.1"/>
</dbReference>
<keyword evidence="4 10" id="KW-0812">Transmembrane</keyword>
<evidence type="ECO:0000256" key="2">
    <source>
        <dbReference type="ARBA" id="ARBA00022448"/>
    </source>
</evidence>
<evidence type="ECO:0000256" key="11">
    <source>
        <dbReference type="RuleBase" id="RU003357"/>
    </source>
</evidence>
<evidence type="ECO:0000259" key="14">
    <source>
        <dbReference type="Pfam" id="PF07715"/>
    </source>
</evidence>
<evidence type="ECO:0000256" key="10">
    <source>
        <dbReference type="PROSITE-ProRule" id="PRU01360"/>
    </source>
</evidence>
<evidence type="ECO:0000259" key="13">
    <source>
        <dbReference type="Pfam" id="PF00593"/>
    </source>
</evidence>
<dbReference type="EMBL" id="JAAAPO010000001">
    <property type="protein sequence ID" value="NBC35296.1"/>
    <property type="molecule type" value="Genomic_DNA"/>
</dbReference>
<feature type="signal peptide" evidence="12">
    <location>
        <begin position="1"/>
        <end position="23"/>
    </location>
</feature>
<comment type="similarity">
    <text evidence="10 11">Belongs to the TonB-dependent receptor family.</text>
</comment>
<evidence type="ECO:0000256" key="8">
    <source>
        <dbReference type="ARBA" id="ARBA00023136"/>
    </source>
</evidence>
<dbReference type="Proteomes" id="UP000753724">
    <property type="component" value="Unassembled WGS sequence"/>
</dbReference>
<evidence type="ECO:0000256" key="6">
    <source>
        <dbReference type="ARBA" id="ARBA00023065"/>
    </source>
</evidence>
<name>A0ABW9X9T4_9SPHN</name>
<dbReference type="SUPFAM" id="SSF56935">
    <property type="entry name" value="Porins"/>
    <property type="match status" value="1"/>
</dbReference>
<accession>A0ABW9X9T4</accession>
<dbReference type="Gene3D" id="2.170.130.10">
    <property type="entry name" value="TonB-dependent receptor, plug domain"/>
    <property type="match status" value="1"/>
</dbReference>
<keyword evidence="2 10" id="KW-0813">Transport</keyword>
<keyword evidence="15" id="KW-0675">Receptor</keyword>
<evidence type="ECO:0000313" key="15">
    <source>
        <dbReference type="EMBL" id="NBC35296.1"/>
    </source>
</evidence>
<keyword evidence="6" id="KW-0406">Ion transport</keyword>